<protein>
    <submittedName>
        <fullName evidence="1">Uncharacterized protein</fullName>
    </submittedName>
</protein>
<accession>A0A453M4P2</accession>
<dbReference type="AlphaFoldDB" id="A0A453M4P2"/>
<reference evidence="1" key="5">
    <citation type="journal article" date="2021" name="G3 (Bethesda)">
        <title>Aegilops tauschii genome assembly Aet v5.0 features greater sequence contiguity and improved annotation.</title>
        <authorList>
            <person name="Wang L."/>
            <person name="Zhu T."/>
            <person name="Rodriguez J.C."/>
            <person name="Deal K.R."/>
            <person name="Dubcovsky J."/>
            <person name="McGuire P.E."/>
            <person name="Lux T."/>
            <person name="Spannagl M."/>
            <person name="Mayer K.F.X."/>
            <person name="Baldrich P."/>
            <person name="Meyers B.C."/>
            <person name="Huo N."/>
            <person name="Gu Y.Q."/>
            <person name="Zhou H."/>
            <person name="Devos K.M."/>
            <person name="Bennetzen J.L."/>
            <person name="Unver T."/>
            <person name="Budak H."/>
            <person name="Gulick P.J."/>
            <person name="Galiba G."/>
            <person name="Kalapos B."/>
            <person name="Nelson D.R."/>
            <person name="Li P."/>
            <person name="You F.M."/>
            <person name="Luo M.C."/>
            <person name="Dvorak J."/>
        </authorList>
    </citation>
    <scope>NUCLEOTIDE SEQUENCE [LARGE SCALE GENOMIC DNA]</scope>
    <source>
        <strain evidence="1">cv. AL8/78</strain>
    </source>
</reference>
<reference evidence="1" key="4">
    <citation type="submission" date="2019-03" db="UniProtKB">
        <authorList>
            <consortium name="EnsemblPlants"/>
        </authorList>
    </citation>
    <scope>IDENTIFICATION</scope>
</reference>
<name>A0A453M4P2_AEGTS</name>
<sequence length="92" mass="9956">GQILGAVRPPLQQLSSPPSVVIKVLSVVGILQDEVDPILSTMKIEMAPLESCADVGGLDAQIQEIKLYEDIGFRPPKGVILFGEQGKLYLQR</sequence>
<reference evidence="1" key="3">
    <citation type="journal article" date="2017" name="Nature">
        <title>Genome sequence of the progenitor of the wheat D genome Aegilops tauschii.</title>
        <authorList>
            <person name="Luo M.C."/>
            <person name="Gu Y.Q."/>
            <person name="Puiu D."/>
            <person name="Wang H."/>
            <person name="Twardziok S.O."/>
            <person name="Deal K.R."/>
            <person name="Huo N."/>
            <person name="Zhu T."/>
            <person name="Wang L."/>
            <person name="Wang Y."/>
            <person name="McGuire P.E."/>
            <person name="Liu S."/>
            <person name="Long H."/>
            <person name="Ramasamy R.K."/>
            <person name="Rodriguez J.C."/>
            <person name="Van S.L."/>
            <person name="Yuan L."/>
            <person name="Wang Z."/>
            <person name="Xia Z."/>
            <person name="Xiao L."/>
            <person name="Anderson O.D."/>
            <person name="Ouyang S."/>
            <person name="Liang Y."/>
            <person name="Zimin A.V."/>
            <person name="Pertea G."/>
            <person name="Qi P."/>
            <person name="Bennetzen J.L."/>
            <person name="Dai X."/>
            <person name="Dawson M.W."/>
            <person name="Muller H.G."/>
            <person name="Kugler K."/>
            <person name="Rivarola-Duarte L."/>
            <person name="Spannagl M."/>
            <person name="Mayer K.F.X."/>
            <person name="Lu F.H."/>
            <person name="Bevan M.W."/>
            <person name="Leroy P."/>
            <person name="Li P."/>
            <person name="You F.M."/>
            <person name="Sun Q."/>
            <person name="Liu Z."/>
            <person name="Lyons E."/>
            <person name="Wicker T."/>
            <person name="Salzberg S.L."/>
            <person name="Devos K.M."/>
            <person name="Dvorak J."/>
        </authorList>
    </citation>
    <scope>NUCLEOTIDE SEQUENCE [LARGE SCALE GENOMIC DNA]</scope>
    <source>
        <strain evidence="1">cv. AL8/78</strain>
    </source>
</reference>
<reference evidence="2" key="2">
    <citation type="journal article" date="2017" name="Nat. Plants">
        <title>The Aegilops tauschii genome reveals multiple impacts of transposons.</title>
        <authorList>
            <person name="Zhao G."/>
            <person name="Zou C."/>
            <person name="Li K."/>
            <person name="Wang K."/>
            <person name="Li T."/>
            <person name="Gao L."/>
            <person name="Zhang X."/>
            <person name="Wang H."/>
            <person name="Yang Z."/>
            <person name="Liu X."/>
            <person name="Jiang W."/>
            <person name="Mao L."/>
            <person name="Kong X."/>
            <person name="Jiao Y."/>
            <person name="Jia J."/>
        </authorList>
    </citation>
    <scope>NUCLEOTIDE SEQUENCE [LARGE SCALE GENOMIC DNA]</scope>
    <source>
        <strain evidence="2">cv. AL8/78</strain>
    </source>
</reference>
<dbReference type="EnsemblPlants" id="AET5Gv21043800.9">
    <property type="protein sequence ID" value="AET5Gv21043800.9"/>
    <property type="gene ID" value="AET5Gv21043800"/>
</dbReference>
<keyword evidence="2" id="KW-1185">Reference proteome</keyword>
<organism evidence="1 2">
    <name type="scientific">Aegilops tauschii subsp. strangulata</name>
    <name type="common">Goatgrass</name>
    <dbReference type="NCBI Taxonomy" id="200361"/>
    <lineage>
        <taxon>Eukaryota</taxon>
        <taxon>Viridiplantae</taxon>
        <taxon>Streptophyta</taxon>
        <taxon>Embryophyta</taxon>
        <taxon>Tracheophyta</taxon>
        <taxon>Spermatophyta</taxon>
        <taxon>Magnoliopsida</taxon>
        <taxon>Liliopsida</taxon>
        <taxon>Poales</taxon>
        <taxon>Poaceae</taxon>
        <taxon>BOP clade</taxon>
        <taxon>Pooideae</taxon>
        <taxon>Triticodae</taxon>
        <taxon>Triticeae</taxon>
        <taxon>Triticinae</taxon>
        <taxon>Aegilops</taxon>
    </lineage>
</organism>
<reference evidence="2" key="1">
    <citation type="journal article" date="2014" name="Science">
        <title>Ancient hybridizations among the ancestral genomes of bread wheat.</title>
        <authorList>
            <consortium name="International Wheat Genome Sequencing Consortium,"/>
            <person name="Marcussen T."/>
            <person name="Sandve S.R."/>
            <person name="Heier L."/>
            <person name="Spannagl M."/>
            <person name="Pfeifer M."/>
            <person name="Jakobsen K.S."/>
            <person name="Wulff B.B."/>
            <person name="Steuernagel B."/>
            <person name="Mayer K.F."/>
            <person name="Olsen O.A."/>
        </authorList>
    </citation>
    <scope>NUCLEOTIDE SEQUENCE [LARGE SCALE GENOMIC DNA]</scope>
    <source>
        <strain evidence="2">cv. AL8/78</strain>
    </source>
</reference>
<proteinExistence type="predicted"/>
<dbReference type="Gramene" id="AET5Gv21043800.9">
    <property type="protein sequence ID" value="AET5Gv21043800.9"/>
    <property type="gene ID" value="AET5Gv21043800"/>
</dbReference>
<evidence type="ECO:0000313" key="2">
    <source>
        <dbReference type="Proteomes" id="UP000015105"/>
    </source>
</evidence>
<dbReference type="Proteomes" id="UP000015105">
    <property type="component" value="Chromosome 5D"/>
</dbReference>
<evidence type="ECO:0000313" key="1">
    <source>
        <dbReference type="EnsemblPlants" id="AET5Gv21043800.9"/>
    </source>
</evidence>